<dbReference type="Pfam" id="PF11367">
    <property type="entry name" value="Tail_completion_gp17"/>
    <property type="match status" value="1"/>
</dbReference>
<sequence length="100" mass="11359">MPADQPKPYIRVGEPISEPFSNKTSYGEEVSLVIHTWSEAMGKKQSYDIINAAIKLLYAQPLVLDGGFSIVKMDEPRTQVFDDIDGKTYHGVIRLKFWIK</sequence>
<name>A0A0C2VB50_9BACL</name>
<proteinExistence type="predicted"/>
<gene>
    <name evidence="1" type="ORF">KR50_28320</name>
</gene>
<dbReference type="Gene3D" id="3.30.2000.30">
    <property type="match status" value="1"/>
</dbReference>
<dbReference type="InterPro" id="IPR053745">
    <property type="entry name" value="Viral_Tail_Comp_sf"/>
</dbReference>
<keyword evidence="2" id="KW-1185">Reference proteome</keyword>
<evidence type="ECO:0008006" key="3">
    <source>
        <dbReference type="Google" id="ProtNLM"/>
    </source>
</evidence>
<protein>
    <recommendedName>
        <fullName evidence="3">Phage protein</fullName>
    </recommendedName>
</protein>
<dbReference type="EMBL" id="JXRR01000017">
    <property type="protein sequence ID" value="KIL46157.1"/>
    <property type="molecule type" value="Genomic_DNA"/>
</dbReference>
<evidence type="ECO:0000313" key="2">
    <source>
        <dbReference type="Proteomes" id="UP000031972"/>
    </source>
</evidence>
<dbReference type="Proteomes" id="UP000031972">
    <property type="component" value="Unassembled WGS sequence"/>
</dbReference>
<dbReference type="InterPro" id="IPR021508">
    <property type="entry name" value="Gp17-like"/>
</dbReference>
<evidence type="ECO:0000313" key="1">
    <source>
        <dbReference type="EMBL" id="KIL46157.1"/>
    </source>
</evidence>
<accession>A0A0C2VB50</accession>
<organism evidence="1 2">
    <name type="scientific">Jeotgalibacillus campisalis</name>
    <dbReference type="NCBI Taxonomy" id="220754"/>
    <lineage>
        <taxon>Bacteria</taxon>
        <taxon>Bacillati</taxon>
        <taxon>Bacillota</taxon>
        <taxon>Bacilli</taxon>
        <taxon>Bacillales</taxon>
        <taxon>Caryophanaceae</taxon>
        <taxon>Jeotgalibacillus</taxon>
    </lineage>
</organism>
<comment type="caution">
    <text evidence="1">The sequence shown here is derived from an EMBL/GenBank/DDBJ whole genome shotgun (WGS) entry which is preliminary data.</text>
</comment>
<reference evidence="1 2" key="1">
    <citation type="submission" date="2015-01" db="EMBL/GenBank/DDBJ databases">
        <title>Jeotgalibacillus campisalis genome sequencing.</title>
        <authorList>
            <person name="Goh K.M."/>
            <person name="Chan K.-G."/>
            <person name="Yaakop A.S."/>
            <person name="Ee R."/>
            <person name="Gan H.M."/>
            <person name="Chan C.S."/>
        </authorList>
    </citation>
    <scope>NUCLEOTIDE SEQUENCE [LARGE SCALE GENOMIC DNA]</scope>
    <source>
        <strain evidence="1 2">SF-57</strain>
    </source>
</reference>
<dbReference type="AlphaFoldDB" id="A0A0C2VB50"/>
<dbReference type="PATRIC" id="fig|220754.4.peg.2846"/>